<protein>
    <submittedName>
        <fullName evidence="1">Uncharacterized protein</fullName>
    </submittedName>
</protein>
<dbReference type="EMBL" id="MK500335">
    <property type="protein sequence ID" value="QBK86706.1"/>
    <property type="molecule type" value="Genomic_DNA"/>
</dbReference>
<accession>A0A481YW24</accession>
<organism evidence="1">
    <name type="scientific">Marseillevirus LCMAC103</name>
    <dbReference type="NCBI Taxonomy" id="2506604"/>
    <lineage>
        <taxon>Viruses</taxon>
        <taxon>Varidnaviria</taxon>
        <taxon>Bamfordvirae</taxon>
        <taxon>Nucleocytoviricota</taxon>
        <taxon>Megaviricetes</taxon>
        <taxon>Pimascovirales</taxon>
        <taxon>Pimascovirales incertae sedis</taxon>
        <taxon>Marseilleviridae</taxon>
    </lineage>
</organism>
<gene>
    <name evidence="1" type="ORF">LCMAC103_00350</name>
</gene>
<evidence type="ECO:0000313" key="1">
    <source>
        <dbReference type="EMBL" id="QBK86706.1"/>
    </source>
</evidence>
<name>A0A481YW24_9VIRU</name>
<proteinExistence type="predicted"/>
<sequence>MGAQVGALPAPAPFPPSLLMRSYEKTGYVDTHTPVEWVDIQIELEAHITRDPAAIVIKYLRTPYTETVTHPLWCVVQ</sequence>
<reference evidence="1" key="1">
    <citation type="journal article" date="2019" name="MBio">
        <title>Virus Genomes from Deep Sea Sediments Expand the Ocean Megavirome and Support Independent Origins of Viral Gigantism.</title>
        <authorList>
            <person name="Backstrom D."/>
            <person name="Yutin N."/>
            <person name="Jorgensen S.L."/>
            <person name="Dharamshi J."/>
            <person name="Homa F."/>
            <person name="Zaremba-Niedwiedzka K."/>
            <person name="Spang A."/>
            <person name="Wolf Y.I."/>
            <person name="Koonin E.V."/>
            <person name="Ettema T.J."/>
        </authorList>
    </citation>
    <scope>NUCLEOTIDE SEQUENCE</scope>
</reference>